<evidence type="ECO:0000313" key="4">
    <source>
        <dbReference type="Proteomes" id="UP001596990"/>
    </source>
</evidence>
<dbReference type="InterPro" id="IPR018392">
    <property type="entry name" value="LysM"/>
</dbReference>
<organism evidence="3 4">
    <name type="scientific">Thalassobacillus hwangdonensis</name>
    <dbReference type="NCBI Taxonomy" id="546108"/>
    <lineage>
        <taxon>Bacteria</taxon>
        <taxon>Bacillati</taxon>
        <taxon>Bacillota</taxon>
        <taxon>Bacilli</taxon>
        <taxon>Bacillales</taxon>
        <taxon>Bacillaceae</taxon>
        <taxon>Thalassobacillus</taxon>
    </lineage>
</organism>
<keyword evidence="4" id="KW-1185">Reference proteome</keyword>
<feature type="compositionally biased region" description="Pro residues" evidence="1">
    <location>
        <begin position="44"/>
        <end position="54"/>
    </location>
</feature>
<feature type="domain" description="LysM" evidence="2">
    <location>
        <begin position="62"/>
        <end position="115"/>
    </location>
</feature>
<accession>A0ABW3KY04</accession>
<gene>
    <name evidence="3" type="ORF">ACFQ2J_06135</name>
</gene>
<comment type="caution">
    <text evidence="3">The sequence shown here is derived from an EMBL/GenBank/DDBJ whole genome shotgun (WGS) entry which is preliminary data.</text>
</comment>
<feature type="region of interest" description="Disordered" evidence="1">
    <location>
        <begin position="29"/>
        <end position="58"/>
    </location>
</feature>
<name>A0ABW3KY04_9BACI</name>
<dbReference type="PROSITE" id="PS51782">
    <property type="entry name" value="LYSM"/>
    <property type="match status" value="1"/>
</dbReference>
<dbReference type="EMBL" id="JBHTKL010000001">
    <property type="protein sequence ID" value="MFD1018772.1"/>
    <property type="molecule type" value="Genomic_DNA"/>
</dbReference>
<evidence type="ECO:0000259" key="2">
    <source>
        <dbReference type="PROSITE" id="PS51782"/>
    </source>
</evidence>
<evidence type="ECO:0000256" key="1">
    <source>
        <dbReference type="SAM" id="MobiDB-lite"/>
    </source>
</evidence>
<dbReference type="RefSeq" id="WP_386057530.1">
    <property type="nucleotide sequence ID" value="NZ_JBHTKL010000001.1"/>
</dbReference>
<evidence type="ECO:0000313" key="3">
    <source>
        <dbReference type="EMBL" id="MFD1018772.1"/>
    </source>
</evidence>
<dbReference type="Proteomes" id="UP001596990">
    <property type="component" value="Unassembled WGS sequence"/>
</dbReference>
<reference evidence="4" key="1">
    <citation type="journal article" date="2019" name="Int. J. Syst. Evol. Microbiol.">
        <title>The Global Catalogue of Microorganisms (GCM) 10K type strain sequencing project: providing services to taxonomists for standard genome sequencing and annotation.</title>
        <authorList>
            <consortium name="The Broad Institute Genomics Platform"/>
            <consortium name="The Broad Institute Genome Sequencing Center for Infectious Disease"/>
            <person name="Wu L."/>
            <person name="Ma J."/>
        </authorList>
    </citation>
    <scope>NUCLEOTIDE SEQUENCE [LARGE SCALE GENOMIC DNA]</scope>
    <source>
        <strain evidence="4">CCUG 56607</strain>
    </source>
</reference>
<protein>
    <recommendedName>
        <fullName evidence="2">LysM domain-containing protein</fullName>
    </recommendedName>
</protein>
<sequence length="124" mass="13738">MIKKLFLTVLVLLLFMSVYKDLTTGTTIQSNTEVTPSESAPSEPAEPPTPPPQPDTRFSKYATITVEPGDTVLSILEEIHDGSYHHGIGEMLEDFEKLNPGTDPSAIKIDEAYRFPVYELPDSQ</sequence>
<proteinExistence type="predicted"/>